<comment type="caution">
    <text evidence="4">The sequence shown here is derived from an EMBL/GenBank/DDBJ whole genome shotgun (WGS) entry which is preliminary data.</text>
</comment>
<evidence type="ECO:0000259" key="3">
    <source>
        <dbReference type="PROSITE" id="PS51186"/>
    </source>
</evidence>
<keyword evidence="1" id="KW-0808">Transferase</keyword>
<evidence type="ECO:0000313" key="4">
    <source>
        <dbReference type="EMBL" id="HIV22334.1"/>
    </source>
</evidence>
<dbReference type="AlphaFoldDB" id="A0A9D1NWV1"/>
<reference evidence="4" key="2">
    <citation type="journal article" date="2021" name="PeerJ">
        <title>Extensive microbial diversity within the chicken gut microbiome revealed by metagenomics and culture.</title>
        <authorList>
            <person name="Gilroy R."/>
            <person name="Ravi A."/>
            <person name="Getino M."/>
            <person name="Pursley I."/>
            <person name="Horton D.L."/>
            <person name="Alikhan N.F."/>
            <person name="Baker D."/>
            <person name="Gharbi K."/>
            <person name="Hall N."/>
            <person name="Watson M."/>
            <person name="Adriaenssens E.M."/>
            <person name="Foster-Nyarko E."/>
            <person name="Jarju S."/>
            <person name="Secka A."/>
            <person name="Antonio M."/>
            <person name="Oren A."/>
            <person name="Chaudhuri R.R."/>
            <person name="La Ragione R."/>
            <person name="Hildebrand F."/>
            <person name="Pallen M.J."/>
        </authorList>
    </citation>
    <scope>NUCLEOTIDE SEQUENCE</scope>
    <source>
        <strain evidence="4">ChiBcec6-7307</strain>
    </source>
</reference>
<evidence type="ECO:0000313" key="5">
    <source>
        <dbReference type="Proteomes" id="UP000886889"/>
    </source>
</evidence>
<protein>
    <submittedName>
        <fullName evidence="4">GNAT family N-acetyltransferase</fullName>
    </submittedName>
</protein>
<evidence type="ECO:0000256" key="2">
    <source>
        <dbReference type="ARBA" id="ARBA00023315"/>
    </source>
</evidence>
<dbReference type="CDD" id="cd04301">
    <property type="entry name" value="NAT_SF"/>
    <property type="match status" value="1"/>
</dbReference>
<dbReference type="InterPro" id="IPR050680">
    <property type="entry name" value="YpeA/RimI_acetyltransf"/>
</dbReference>
<sequence length="273" mass="31077">MKYVEELSLNAWPSHKIELYDGWLIRFSHNYTYRTNSVEQVGASTIPAEEKIAYCESVYRSLGTPCNFKINPLLPPTFDAMLADRGYHIRHVTEVMTGDTASMRLMEPISSEYEFENRLGLPSFVNYPGDFTVLLQSSITDEWIQGIFHLNGTCDPTLRRIVPSMFKAIPKETIVASVEVDGRMVASGLGIRDRDYVGLYAVYVSPSCRRRHYARAICSTILREARQRGAARAYLQVVKGNITAKSLYLSLGFQDYYTYWFRSLDVSRAASET</sequence>
<dbReference type="PROSITE" id="PS51186">
    <property type="entry name" value="GNAT"/>
    <property type="match status" value="1"/>
</dbReference>
<dbReference type="GO" id="GO:0016747">
    <property type="term" value="F:acyltransferase activity, transferring groups other than amino-acyl groups"/>
    <property type="evidence" value="ECO:0007669"/>
    <property type="project" value="InterPro"/>
</dbReference>
<dbReference type="InterPro" id="IPR016181">
    <property type="entry name" value="Acyl_CoA_acyltransferase"/>
</dbReference>
<evidence type="ECO:0000256" key="1">
    <source>
        <dbReference type="ARBA" id="ARBA00022679"/>
    </source>
</evidence>
<proteinExistence type="predicted"/>
<keyword evidence="2" id="KW-0012">Acyltransferase</keyword>
<dbReference type="PANTHER" id="PTHR43420">
    <property type="entry name" value="ACETYLTRANSFERASE"/>
    <property type="match status" value="1"/>
</dbReference>
<gene>
    <name evidence="4" type="ORF">IAC80_00200</name>
</gene>
<feature type="domain" description="N-acetyltransferase" evidence="3">
    <location>
        <begin position="134"/>
        <end position="271"/>
    </location>
</feature>
<accession>A0A9D1NWV1</accession>
<reference evidence="4" key="1">
    <citation type="submission" date="2020-10" db="EMBL/GenBank/DDBJ databases">
        <authorList>
            <person name="Gilroy R."/>
        </authorList>
    </citation>
    <scope>NUCLEOTIDE SEQUENCE</scope>
    <source>
        <strain evidence="4">ChiBcec6-7307</strain>
    </source>
</reference>
<dbReference type="SUPFAM" id="SSF55729">
    <property type="entry name" value="Acyl-CoA N-acyltransferases (Nat)"/>
    <property type="match status" value="1"/>
</dbReference>
<dbReference type="InterPro" id="IPR000182">
    <property type="entry name" value="GNAT_dom"/>
</dbReference>
<dbReference type="PANTHER" id="PTHR43420:SF12">
    <property type="entry name" value="N-ACETYLTRANSFERASE DOMAIN-CONTAINING PROTEIN"/>
    <property type="match status" value="1"/>
</dbReference>
<name>A0A9D1NWV1_9FIRM</name>
<dbReference type="Proteomes" id="UP000886889">
    <property type="component" value="Unassembled WGS sequence"/>
</dbReference>
<dbReference type="EMBL" id="DVOS01000001">
    <property type="protein sequence ID" value="HIV22334.1"/>
    <property type="molecule type" value="Genomic_DNA"/>
</dbReference>
<dbReference type="Gene3D" id="3.40.630.30">
    <property type="match status" value="1"/>
</dbReference>
<dbReference type="Pfam" id="PF00583">
    <property type="entry name" value="Acetyltransf_1"/>
    <property type="match status" value="1"/>
</dbReference>
<organism evidence="4 5">
    <name type="scientific">Candidatus Merdiplasma excrementigallinarum</name>
    <dbReference type="NCBI Taxonomy" id="2840864"/>
    <lineage>
        <taxon>Bacteria</taxon>
        <taxon>Bacillati</taxon>
        <taxon>Bacillota</taxon>
        <taxon>Clostridia</taxon>
        <taxon>Lachnospirales</taxon>
        <taxon>Lachnospiraceae</taxon>
        <taxon>Lachnospiraceae incertae sedis</taxon>
        <taxon>Candidatus Merdiplasma</taxon>
    </lineage>
</organism>